<protein>
    <submittedName>
        <fullName evidence="1">Phosphodiesterase</fullName>
    </submittedName>
</protein>
<name>A0AA94R9N5_9MYCO</name>
<gene>
    <name evidence="1" type="ORF">C1S79_21260</name>
</gene>
<proteinExistence type="predicted"/>
<dbReference type="InterPro" id="IPR020835">
    <property type="entry name" value="Catalase_sf"/>
</dbReference>
<dbReference type="GO" id="GO:0020037">
    <property type="term" value="F:heme binding"/>
    <property type="evidence" value="ECO:0007669"/>
    <property type="project" value="InterPro"/>
</dbReference>
<keyword evidence="2" id="KW-1185">Reference proteome</keyword>
<organism evidence="1 2">
    <name type="scientific">Mycolicibacterium phocaicum</name>
    <dbReference type="NCBI Taxonomy" id="319706"/>
    <lineage>
        <taxon>Bacteria</taxon>
        <taxon>Bacillati</taxon>
        <taxon>Actinomycetota</taxon>
        <taxon>Actinomycetes</taxon>
        <taxon>Mycobacteriales</taxon>
        <taxon>Mycobacteriaceae</taxon>
        <taxon>Mycolicibacterium</taxon>
    </lineage>
</organism>
<dbReference type="SUPFAM" id="SSF56634">
    <property type="entry name" value="Heme-dependent catalase-like"/>
    <property type="match status" value="1"/>
</dbReference>
<dbReference type="Proteomes" id="UP000309984">
    <property type="component" value="Unassembled WGS sequence"/>
</dbReference>
<dbReference type="EMBL" id="POTM01000052">
    <property type="protein sequence ID" value="TLH63952.1"/>
    <property type="molecule type" value="Genomic_DNA"/>
</dbReference>
<comment type="caution">
    <text evidence="1">The sequence shown here is derived from an EMBL/GenBank/DDBJ whole genome shotgun (WGS) entry which is preliminary data.</text>
</comment>
<dbReference type="AlphaFoldDB" id="A0AA94R9N5"/>
<accession>A0AA94R9N5</accession>
<evidence type="ECO:0000313" key="1">
    <source>
        <dbReference type="EMBL" id="TLH63952.1"/>
    </source>
</evidence>
<evidence type="ECO:0000313" key="2">
    <source>
        <dbReference type="Proteomes" id="UP000309984"/>
    </source>
</evidence>
<reference evidence="1 2" key="1">
    <citation type="submission" date="2018-01" db="EMBL/GenBank/DDBJ databases">
        <title>Comparative genomics of Mycobacterium mucogenicum and Mycobacterium neoaurum clade members emphasizing tRNA and non-coding RNA.</title>
        <authorList>
            <person name="Behra P.R.K."/>
            <person name="Pettersson B.M.F."/>
            <person name="Das S."/>
            <person name="Dasgupta S."/>
            <person name="Kirsebom L.A."/>
        </authorList>
    </citation>
    <scope>NUCLEOTIDE SEQUENCE [LARGE SCALE GENOMIC DNA]</scope>
    <source>
        <strain evidence="1 2">DSM 45104</strain>
    </source>
</reference>
<sequence length="248" mass="26780">MHPSDDVFAADVRGTCVSVLETVTAPFQWVAAARHRRVFHPRGVLAWGSIERVAAPGVGLPIESASDVLVRLSKGIGTPRALPDVIGLAFRLPAGDSETASAAPPWDVLLASAGRGRLSRVGVRPVVRWPGQPMSSVMPLRYQGTNWWLRAQILSHVDGAGVSLDSIRSALHDGPMTVAIDQAPGFASFRPLARLTIKDVVPHDEIADTDFDPVLHTAPGVQLAPHWLSNLRMQAYRRSRKGRHPDSA</sequence>